<proteinExistence type="predicted"/>
<dbReference type="Proteomes" id="UP000490922">
    <property type="component" value="Unassembled WGS sequence"/>
</dbReference>
<protein>
    <recommendedName>
        <fullName evidence="4">O-antigen ligase family protein</fullName>
    </recommendedName>
</protein>
<dbReference type="AlphaFoldDB" id="A0A7J5AHQ9"/>
<sequence>MIHIVFEDFIMIKGIYIDNLKSYESLISLVENKFIIERPYFALNCLLAIICSKYLYDEKKINFLGILTISLIIILSLLLIAARLAMGVSVIIFLIILIQEKKVRIKHYILLLVIIIISILTFGKHALERITFKDGEPRIAIWNCVASIIKSNEFNYFVGEFSSQRVNNKLIVCYNSKPVSEGPYWWIGKKRFNYNTHNQFLWFFTSYGIIGLSLFLSIFILQIFNYFKRANFYSLLFVLVFFSQSVFENILCRQLGIYLFVWFSYILLSKKEFSIYE</sequence>
<gene>
    <name evidence="2" type="ORF">F6464_06845</name>
</gene>
<organism evidence="2 3">
    <name type="scientific">Flavobacterium luteum</name>
    <dbReference type="NCBI Taxonomy" id="2026654"/>
    <lineage>
        <taxon>Bacteria</taxon>
        <taxon>Pseudomonadati</taxon>
        <taxon>Bacteroidota</taxon>
        <taxon>Flavobacteriia</taxon>
        <taxon>Flavobacteriales</taxon>
        <taxon>Flavobacteriaceae</taxon>
        <taxon>Flavobacterium</taxon>
    </lineage>
</organism>
<feature type="transmembrane region" description="Helical" evidence="1">
    <location>
        <begin position="40"/>
        <end position="56"/>
    </location>
</feature>
<comment type="caution">
    <text evidence="2">The sequence shown here is derived from an EMBL/GenBank/DDBJ whole genome shotgun (WGS) entry which is preliminary data.</text>
</comment>
<keyword evidence="1" id="KW-1133">Transmembrane helix</keyword>
<feature type="transmembrane region" description="Helical" evidence="1">
    <location>
        <begin position="253"/>
        <end position="268"/>
    </location>
</feature>
<feature type="transmembrane region" description="Helical" evidence="1">
    <location>
        <begin position="200"/>
        <end position="223"/>
    </location>
</feature>
<evidence type="ECO:0000256" key="1">
    <source>
        <dbReference type="SAM" id="Phobius"/>
    </source>
</evidence>
<reference evidence="2 3" key="1">
    <citation type="submission" date="2019-09" db="EMBL/GenBank/DDBJ databases">
        <title>Flavobacterium sp. nov., isolated from glacier ice.</title>
        <authorList>
            <person name="Liu Q."/>
        </authorList>
    </citation>
    <scope>NUCLEOTIDE SEQUENCE [LARGE SCALE GENOMIC DNA]</scope>
    <source>
        <strain evidence="2 3">NBRC 112527</strain>
    </source>
</reference>
<feature type="transmembrane region" description="Helical" evidence="1">
    <location>
        <begin position="108"/>
        <end position="127"/>
    </location>
</feature>
<feature type="transmembrane region" description="Helical" evidence="1">
    <location>
        <begin position="68"/>
        <end position="96"/>
    </location>
</feature>
<keyword evidence="1" id="KW-0812">Transmembrane</keyword>
<keyword evidence="1" id="KW-0472">Membrane</keyword>
<dbReference type="EMBL" id="WAEM01000002">
    <property type="protein sequence ID" value="KAB1157055.1"/>
    <property type="molecule type" value="Genomic_DNA"/>
</dbReference>
<accession>A0A7J5AHQ9</accession>
<name>A0A7J5AHQ9_9FLAO</name>
<keyword evidence="3" id="KW-1185">Reference proteome</keyword>
<evidence type="ECO:0008006" key="4">
    <source>
        <dbReference type="Google" id="ProtNLM"/>
    </source>
</evidence>
<evidence type="ECO:0000313" key="2">
    <source>
        <dbReference type="EMBL" id="KAB1157055.1"/>
    </source>
</evidence>
<evidence type="ECO:0000313" key="3">
    <source>
        <dbReference type="Proteomes" id="UP000490922"/>
    </source>
</evidence>
<dbReference type="OrthoDB" id="1424618at2"/>
<dbReference type="RefSeq" id="WP_151107049.1">
    <property type="nucleotide sequence ID" value="NZ_WAEM01000002.1"/>
</dbReference>